<dbReference type="OMA" id="HIDLKEW"/>
<organism evidence="3">
    <name type="scientific">Nippostrongylus brasiliensis</name>
    <name type="common">Rat hookworm</name>
    <dbReference type="NCBI Taxonomy" id="27835"/>
    <lineage>
        <taxon>Eukaryota</taxon>
        <taxon>Metazoa</taxon>
        <taxon>Ecdysozoa</taxon>
        <taxon>Nematoda</taxon>
        <taxon>Chromadorea</taxon>
        <taxon>Rhabditida</taxon>
        <taxon>Rhabditina</taxon>
        <taxon>Rhabditomorpha</taxon>
        <taxon>Strongyloidea</taxon>
        <taxon>Heligmosomidae</taxon>
        <taxon>Nippostrongylus</taxon>
    </lineage>
</organism>
<gene>
    <name evidence="1" type="ORF">NBR_LOCUS19036</name>
</gene>
<evidence type="ECO:0000313" key="3">
    <source>
        <dbReference type="WBParaSite" id="NBR_0001903501-mRNA-1"/>
    </source>
</evidence>
<dbReference type="EMBL" id="UYSL01023858">
    <property type="protein sequence ID" value="VDL82765.1"/>
    <property type="molecule type" value="Genomic_DNA"/>
</dbReference>
<dbReference type="Proteomes" id="UP000271162">
    <property type="component" value="Unassembled WGS sequence"/>
</dbReference>
<protein>
    <submittedName>
        <fullName evidence="3">DUF4283 domain-containing protein</fullName>
    </submittedName>
</protein>
<reference evidence="1 2" key="2">
    <citation type="submission" date="2018-11" db="EMBL/GenBank/DDBJ databases">
        <authorList>
            <consortium name="Pathogen Informatics"/>
        </authorList>
    </citation>
    <scope>NUCLEOTIDE SEQUENCE [LARGE SCALE GENOMIC DNA]</scope>
</reference>
<reference evidence="3" key="1">
    <citation type="submission" date="2017-02" db="UniProtKB">
        <authorList>
            <consortium name="WormBaseParasite"/>
        </authorList>
    </citation>
    <scope>IDENTIFICATION</scope>
</reference>
<evidence type="ECO:0000313" key="1">
    <source>
        <dbReference type="EMBL" id="VDL82765.1"/>
    </source>
</evidence>
<dbReference type="AlphaFoldDB" id="A0A0N4YP64"/>
<accession>A0A0N4YP64</accession>
<proteinExistence type="predicted"/>
<keyword evidence="2" id="KW-1185">Reference proteome</keyword>
<name>A0A0N4YP64_NIPBR</name>
<sequence length="216" mass="24936">MMDQIRVIGLPTQMKKEYSSLMKELLEIVKYEDSEESAVSWPSMIGITGGTFGIRLKVTYKFWEFFKMEGKKNLAAYNKKNGTSIRFLQEKGLKQKDRENLCLYIRNVIRNRYEERGIPPIVMQLRRDKLKLGDLGVYEAVVLVERLHIDLKEWKGLSIEKLTDERLLDERKNGRVVMGPLILPGLGSEIEETTTSTAVKRIHEQDQGNISKKSKG</sequence>
<dbReference type="WBParaSite" id="NBR_0001903501-mRNA-1">
    <property type="protein sequence ID" value="NBR_0001903501-mRNA-1"/>
    <property type="gene ID" value="NBR_0001903501"/>
</dbReference>
<evidence type="ECO:0000313" key="2">
    <source>
        <dbReference type="Proteomes" id="UP000271162"/>
    </source>
</evidence>